<proteinExistence type="predicted"/>
<dbReference type="Proteomes" id="UP000287651">
    <property type="component" value="Unassembled WGS sequence"/>
</dbReference>
<gene>
    <name evidence="1" type="ORF">B296_00057185</name>
</gene>
<dbReference type="EMBL" id="AMZH03017901">
    <property type="protein sequence ID" value="RRT42352.1"/>
    <property type="molecule type" value="Genomic_DNA"/>
</dbReference>
<name>A0A426XSD8_ENSVE</name>
<reference evidence="1 2" key="1">
    <citation type="journal article" date="2014" name="Agronomy (Basel)">
        <title>A Draft Genome Sequence for Ensete ventricosum, the Drought-Tolerant Tree Against Hunger.</title>
        <authorList>
            <person name="Harrison J."/>
            <person name="Moore K.A."/>
            <person name="Paszkiewicz K."/>
            <person name="Jones T."/>
            <person name="Grant M."/>
            <person name="Ambacheew D."/>
            <person name="Muzemil S."/>
            <person name="Studholme D.J."/>
        </authorList>
    </citation>
    <scope>NUCLEOTIDE SEQUENCE [LARGE SCALE GENOMIC DNA]</scope>
</reference>
<evidence type="ECO:0000313" key="2">
    <source>
        <dbReference type="Proteomes" id="UP000287651"/>
    </source>
</evidence>
<protein>
    <submittedName>
        <fullName evidence="1">Uncharacterized protein</fullName>
    </submittedName>
</protein>
<comment type="caution">
    <text evidence="1">The sequence shown here is derived from an EMBL/GenBank/DDBJ whole genome shotgun (WGS) entry which is preliminary data.</text>
</comment>
<accession>A0A426XSD8</accession>
<dbReference type="AlphaFoldDB" id="A0A426XSD8"/>
<sequence>MHCAYRPVPVPYWYRDELGTLVRTDKSNLVQYHIVLLGTLGMYQSDSGLVCSVQLGTTRYSLVQLGTLVYHVLEHLVQLDMYHTDS</sequence>
<organism evidence="1 2">
    <name type="scientific">Ensete ventricosum</name>
    <name type="common">Abyssinian banana</name>
    <name type="synonym">Musa ensete</name>
    <dbReference type="NCBI Taxonomy" id="4639"/>
    <lineage>
        <taxon>Eukaryota</taxon>
        <taxon>Viridiplantae</taxon>
        <taxon>Streptophyta</taxon>
        <taxon>Embryophyta</taxon>
        <taxon>Tracheophyta</taxon>
        <taxon>Spermatophyta</taxon>
        <taxon>Magnoliopsida</taxon>
        <taxon>Liliopsida</taxon>
        <taxon>Zingiberales</taxon>
        <taxon>Musaceae</taxon>
        <taxon>Ensete</taxon>
    </lineage>
</organism>
<evidence type="ECO:0000313" key="1">
    <source>
        <dbReference type="EMBL" id="RRT42352.1"/>
    </source>
</evidence>